<evidence type="ECO:0008006" key="7">
    <source>
        <dbReference type="Google" id="ProtNLM"/>
    </source>
</evidence>
<dbReference type="PANTHER" id="PTHR31442">
    <property type="entry name" value="HOMEODOMAIN-LIKE SUPERFAMILY PROTEIN-RELATED"/>
    <property type="match status" value="1"/>
</dbReference>
<feature type="non-terminal residue" evidence="5">
    <location>
        <position position="139"/>
    </location>
</feature>
<dbReference type="GO" id="GO:0005634">
    <property type="term" value="C:nucleus"/>
    <property type="evidence" value="ECO:0007669"/>
    <property type="project" value="UniProtKB-SubCell"/>
</dbReference>
<dbReference type="EMBL" id="CAMAPF010001022">
    <property type="protein sequence ID" value="CAH9140088.1"/>
    <property type="molecule type" value="Genomic_DNA"/>
</dbReference>
<dbReference type="GO" id="GO:0003677">
    <property type="term" value="F:DNA binding"/>
    <property type="evidence" value="ECO:0007669"/>
    <property type="project" value="InterPro"/>
</dbReference>
<proteinExistence type="predicted"/>
<dbReference type="PANTHER" id="PTHR31442:SF29">
    <property type="entry name" value="HOMEODOMAIN-LIKE SUPERFAMILY PROTEIN"/>
    <property type="match status" value="1"/>
</dbReference>
<protein>
    <recommendedName>
        <fullName evidence="7">HTH myb-type domain-containing protein</fullName>
    </recommendedName>
</protein>
<dbReference type="NCBIfam" id="TIGR01557">
    <property type="entry name" value="myb_SHAQKYF"/>
    <property type="match status" value="1"/>
</dbReference>
<comment type="subcellular location">
    <subcellularLocation>
        <location evidence="1">Nucleus</location>
    </subcellularLocation>
</comment>
<evidence type="ECO:0000256" key="3">
    <source>
        <dbReference type="ARBA" id="ARBA00023163"/>
    </source>
</evidence>
<evidence type="ECO:0000256" key="4">
    <source>
        <dbReference type="ARBA" id="ARBA00023242"/>
    </source>
</evidence>
<comment type="caution">
    <text evidence="5">The sequence shown here is derived from an EMBL/GenBank/DDBJ whole genome shotgun (WGS) entry which is preliminary data.</text>
</comment>
<dbReference type="Proteomes" id="UP001152523">
    <property type="component" value="Unassembled WGS sequence"/>
</dbReference>
<keyword evidence="3" id="KW-0804">Transcription</keyword>
<keyword evidence="4" id="KW-0539">Nucleus</keyword>
<evidence type="ECO:0000256" key="1">
    <source>
        <dbReference type="ARBA" id="ARBA00004123"/>
    </source>
</evidence>
<dbReference type="SUPFAM" id="SSF46689">
    <property type="entry name" value="Homeodomain-like"/>
    <property type="match status" value="1"/>
</dbReference>
<keyword evidence="6" id="KW-1185">Reference proteome</keyword>
<keyword evidence="2" id="KW-0805">Transcription regulation</keyword>
<dbReference type="InterPro" id="IPR006447">
    <property type="entry name" value="Myb_dom_plants"/>
</dbReference>
<dbReference type="FunFam" id="1.10.10.60:FF:000007">
    <property type="entry name" value="Two-component response regulator"/>
    <property type="match status" value="1"/>
</dbReference>
<dbReference type="AlphaFoldDB" id="A0AAV0FXH9"/>
<evidence type="ECO:0000256" key="2">
    <source>
        <dbReference type="ARBA" id="ARBA00023015"/>
    </source>
</evidence>
<sequence>MGLHVERPPSPLAATAATADFAAYWNPVEEMTITTNLFCETKTGKKKLVWTDLLHFKFLDAITSLGIHNAVPKNILKLMNVPGLTRENVASHLQIVHSCSFILKFGTNNWYQSRSSTDLHRRKTAKNTLFHVSRCLLNL</sequence>
<dbReference type="Gene3D" id="1.10.10.60">
    <property type="entry name" value="Homeodomain-like"/>
    <property type="match status" value="1"/>
</dbReference>
<dbReference type="InterPro" id="IPR044841">
    <property type="entry name" value="LUX/BOA-like"/>
</dbReference>
<accession>A0AAV0FXH9</accession>
<dbReference type="GO" id="GO:0003700">
    <property type="term" value="F:DNA-binding transcription factor activity"/>
    <property type="evidence" value="ECO:0007669"/>
    <property type="project" value="InterPro"/>
</dbReference>
<organism evidence="5 6">
    <name type="scientific">Cuscuta epithymum</name>
    <dbReference type="NCBI Taxonomy" id="186058"/>
    <lineage>
        <taxon>Eukaryota</taxon>
        <taxon>Viridiplantae</taxon>
        <taxon>Streptophyta</taxon>
        <taxon>Embryophyta</taxon>
        <taxon>Tracheophyta</taxon>
        <taxon>Spermatophyta</taxon>
        <taxon>Magnoliopsida</taxon>
        <taxon>eudicotyledons</taxon>
        <taxon>Gunneridae</taxon>
        <taxon>Pentapetalae</taxon>
        <taxon>asterids</taxon>
        <taxon>lamiids</taxon>
        <taxon>Solanales</taxon>
        <taxon>Convolvulaceae</taxon>
        <taxon>Cuscuteae</taxon>
        <taxon>Cuscuta</taxon>
        <taxon>Cuscuta subgen. Cuscuta</taxon>
    </lineage>
</organism>
<dbReference type="InterPro" id="IPR009057">
    <property type="entry name" value="Homeodomain-like_sf"/>
</dbReference>
<gene>
    <name evidence="5" type="ORF">CEPIT_LOCUS38074</name>
</gene>
<reference evidence="5" key="1">
    <citation type="submission" date="2022-07" db="EMBL/GenBank/DDBJ databases">
        <authorList>
            <person name="Macas J."/>
            <person name="Novak P."/>
            <person name="Neumann P."/>
        </authorList>
    </citation>
    <scope>NUCLEOTIDE SEQUENCE</scope>
</reference>
<evidence type="ECO:0000313" key="6">
    <source>
        <dbReference type="Proteomes" id="UP001152523"/>
    </source>
</evidence>
<name>A0AAV0FXH9_9ASTE</name>
<evidence type="ECO:0000313" key="5">
    <source>
        <dbReference type="EMBL" id="CAH9140088.1"/>
    </source>
</evidence>